<keyword evidence="11 13" id="KW-0472">Membrane</keyword>
<dbReference type="GO" id="GO:0046872">
    <property type="term" value="F:metal ion binding"/>
    <property type="evidence" value="ECO:0007669"/>
    <property type="project" value="UniProtKB-KW"/>
</dbReference>
<evidence type="ECO:0000256" key="3">
    <source>
        <dbReference type="ARBA" id="ARBA00022448"/>
    </source>
</evidence>
<evidence type="ECO:0000256" key="13">
    <source>
        <dbReference type="SAM" id="Phobius"/>
    </source>
</evidence>
<feature type="transmembrane region" description="Helical" evidence="13">
    <location>
        <begin position="15"/>
        <end position="37"/>
    </location>
</feature>
<keyword evidence="6 13" id="KW-0812">Transmembrane</keyword>
<evidence type="ECO:0000256" key="1">
    <source>
        <dbReference type="ARBA" id="ARBA00001970"/>
    </source>
</evidence>
<dbReference type="InterPro" id="IPR011577">
    <property type="entry name" value="Cyt_b561_bac/Ni-Hgenase"/>
</dbReference>
<keyword evidence="5" id="KW-0349">Heme</keyword>
<name>A0A975Q0M1_9SPHN</name>
<dbReference type="PANTHER" id="PTHR30529">
    <property type="entry name" value="CYTOCHROME B561"/>
    <property type="match status" value="1"/>
</dbReference>
<dbReference type="EMBL" id="CP073910">
    <property type="protein sequence ID" value="QUT04543.1"/>
    <property type="molecule type" value="Genomic_DNA"/>
</dbReference>
<accession>A0A975Q0M1</accession>
<protein>
    <submittedName>
        <fullName evidence="15">Cytochrome b</fullName>
    </submittedName>
</protein>
<keyword evidence="3" id="KW-0813">Transport</keyword>
<dbReference type="GO" id="GO:0009055">
    <property type="term" value="F:electron transfer activity"/>
    <property type="evidence" value="ECO:0007669"/>
    <property type="project" value="InterPro"/>
</dbReference>
<keyword evidence="8" id="KW-0249">Electron transport</keyword>
<feature type="transmembrane region" description="Helical" evidence="13">
    <location>
        <begin position="143"/>
        <end position="164"/>
    </location>
</feature>
<dbReference type="InterPro" id="IPR052168">
    <property type="entry name" value="Cytochrome_b561_oxidase"/>
</dbReference>
<proteinExistence type="inferred from homology"/>
<dbReference type="GO" id="GO:0022904">
    <property type="term" value="P:respiratory electron transport chain"/>
    <property type="evidence" value="ECO:0007669"/>
    <property type="project" value="InterPro"/>
</dbReference>
<feature type="domain" description="Cytochrome b561 bacterial/Ni-hydrogenase" evidence="14">
    <location>
        <begin position="8"/>
        <end position="175"/>
    </location>
</feature>
<evidence type="ECO:0000256" key="11">
    <source>
        <dbReference type="ARBA" id="ARBA00023136"/>
    </source>
</evidence>
<dbReference type="Pfam" id="PF01292">
    <property type="entry name" value="Ni_hydr_CYTB"/>
    <property type="match status" value="1"/>
</dbReference>
<reference evidence="15" key="1">
    <citation type="submission" date="2021-04" db="EMBL/GenBank/DDBJ databases">
        <title>Isolation of p-tert-butylphenol degrading bacteria Sphingobium phenoxybenzoativorans Tas13 from active sludge.</title>
        <authorList>
            <person name="Li Y."/>
        </authorList>
    </citation>
    <scope>NUCLEOTIDE SEQUENCE</scope>
    <source>
        <strain evidence="15">Tas13</strain>
    </source>
</reference>
<keyword evidence="16" id="KW-1185">Reference proteome</keyword>
<organism evidence="15 16">
    <name type="scientific">Sphingobium phenoxybenzoativorans</name>
    <dbReference type="NCBI Taxonomy" id="1592790"/>
    <lineage>
        <taxon>Bacteria</taxon>
        <taxon>Pseudomonadati</taxon>
        <taxon>Pseudomonadota</taxon>
        <taxon>Alphaproteobacteria</taxon>
        <taxon>Sphingomonadales</taxon>
        <taxon>Sphingomonadaceae</taxon>
        <taxon>Sphingobium</taxon>
    </lineage>
</organism>
<evidence type="ECO:0000256" key="10">
    <source>
        <dbReference type="ARBA" id="ARBA00023004"/>
    </source>
</evidence>
<keyword evidence="7" id="KW-0479">Metal-binding</keyword>
<comment type="subcellular location">
    <subcellularLocation>
        <location evidence="2">Cell membrane</location>
        <topology evidence="2">Multi-pass membrane protein</topology>
    </subcellularLocation>
</comment>
<dbReference type="GO" id="GO:0005886">
    <property type="term" value="C:plasma membrane"/>
    <property type="evidence" value="ECO:0007669"/>
    <property type="project" value="UniProtKB-SubCell"/>
</dbReference>
<evidence type="ECO:0000256" key="9">
    <source>
        <dbReference type="ARBA" id="ARBA00022989"/>
    </source>
</evidence>
<evidence type="ECO:0000256" key="4">
    <source>
        <dbReference type="ARBA" id="ARBA00022475"/>
    </source>
</evidence>
<evidence type="ECO:0000256" key="2">
    <source>
        <dbReference type="ARBA" id="ARBA00004651"/>
    </source>
</evidence>
<comment type="cofactor">
    <cofactor evidence="1">
        <name>heme b</name>
        <dbReference type="ChEBI" id="CHEBI:60344"/>
    </cofactor>
</comment>
<evidence type="ECO:0000256" key="7">
    <source>
        <dbReference type="ARBA" id="ARBA00022723"/>
    </source>
</evidence>
<evidence type="ECO:0000259" key="14">
    <source>
        <dbReference type="Pfam" id="PF01292"/>
    </source>
</evidence>
<dbReference type="Proteomes" id="UP000681425">
    <property type="component" value="Chromosome"/>
</dbReference>
<dbReference type="AlphaFoldDB" id="A0A975Q0M1"/>
<evidence type="ECO:0000256" key="8">
    <source>
        <dbReference type="ARBA" id="ARBA00022982"/>
    </source>
</evidence>
<dbReference type="PANTHER" id="PTHR30529:SF1">
    <property type="entry name" value="CYTOCHROME B561 HOMOLOG 2"/>
    <property type="match status" value="1"/>
</dbReference>
<dbReference type="SUPFAM" id="SSF81342">
    <property type="entry name" value="Transmembrane di-heme cytochromes"/>
    <property type="match status" value="1"/>
</dbReference>
<feature type="transmembrane region" description="Helical" evidence="13">
    <location>
        <begin position="49"/>
        <end position="67"/>
    </location>
</feature>
<keyword evidence="4" id="KW-1003">Cell membrane</keyword>
<evidence type="ECO:0000313" key="16">
    <source>
        <dbReference type="Proteomes" id="UP000681425"/>
    </source>
</evidence>
<dbReference type="InterPro" id="IPR016174">
    <property type="entry name" value="Di-haem_cyt_TM"/>
</dbReference>
<keyword evidence="10" id="KW-0408">Iron</keyword>
<dbReference type="KEGG" id="spph:KFK14_16005"/>
<keyword evidence="9 13" id="KW-1133">Transmembrane helix</keyword>
<sequence>MIEDHTVRYSQVARWLHWTIAVLVIFNIIGGIFHDALGKAFPVMPLHKAAGITILFLTLARIVWRLSHPAPPLPSAMPAWEKLAANATHFAFYALLLIVPLTGWVMTSAGDRPLTWFWLFDIPKFGVTKGEAIVDISRGGHGVLGLLFGLLALLHIGAALRHHFVLKDGVLRRMTG</sequence>
<evidence type="ECO:0000256" key="6">
    <source>
        <dbReference type="ARBA" id="ARBA00022692"/>
    </source>
</evidence>
<evidence type="ECO:0000313" key="15">
    <source>
        <dbReference type="EMBL" id="QUT04543.1"/>
    </source>
</evidence>
<dbReference type="Gene3D" id="1.20.950.20">
    <property type="entry name" value="Transmembrane di-heme cytochromes, Chain C"/>
    <property type="match status" value="1"/>
</dbReference>
<feature type="transmembrane region" description="Helical" evidence="13">
    <location>
        <begin position="87"/>
        <end position="106"/>
    </location>
</feature>
<dbReference type="RefSeq" id="WP_212608345.1">
    <property type="nucleotide sequence ID" value="NZ_CP073910.1"/>
</dbReference>
<dbReference type="GO" id="GO:0020037">
    <property type="term" value="F:heme binding"/>
    <property type="evidence" value="ECO:0007669"/>
    <property type="project" value="TreeGrafter"/>
</dbReference>
<comment type="similarity">
    <text evidence="12">Belongs to the cytochrome b561 family.</text>
</comment>
<evidence type="ECO:0000256" key="5">
    <source>
        <dbReference type="ARBA" id="ARBA00022617"/>
    </source>
</evidence>
<gene>
    <name evidence="15" type="ORF">KFK14_16005</name>
</gene>
<evidence type="ECO:0000256" key="12">
    <source>
        <dbReference type="ARBA" id="ARBA00037975"/>
    </source>
</evidence>